<dbReference type="FunFam" id="2.30.38.10:FF:000001">
    <property type="entry name" value="Non-ribosomal peptide synthetase PvdI"/>
    <property type="match status" value="1"/>
</dbReference>
<dbReference type="SMART" id="SM00823">
    <property type="entry name" value="PKS_PP"/>
    <property type="match status" value="1"/>
</dbReference>
<dbReference type="EMBL" id="GU938463">
    <property type="protein sequence ID" value="ADN65345.1"/>
    <property type="molecule type" value="Genomic_DNA"/>
</dbReference>
<dbReference type="PANTHER" id="PTHR45527">
    <property type="entry name" value="NONRIBOSOMAL PEPTIDE SYNTHETASE"/>
    <property type="match status" value="1"/>
</dbReference>
<dbReference type="Gene3D" id="2.30.38.10">
    <property type="entry name" value="Luciferase, Domain 3"/>
    <property type="match status" value="1"/>
</dbReference>
<dbReference type="Pfam" id="PF00668">
    <property type="entry name" value="Condensation"/>
    <property type="match status" value="1"/>
</dbReference>
<dbReference type="InterPro" id="IPR029058">
    <property type="entry name" value="AB_hydrolase_fold"/>
</dbReference>
<name>E2EKP4_STRC4</name>
<dbReference type="GO" id="GO:0044550">
    <property type="term" value="P:secondary metabolite biosynthetic process"/>
    <property type="evidence" value="ECO:0007669"/>
    <property type="project" value="TreeGrafter"/>
</dbReference>
<dbReference type="SUPFAM" id="SSF47336">
    <property type="entry name" value="ACP-like"/>
    <property type="match status" value="1"/>
</dbReference>
<dbReference type="InterPro" id="IPR025110">
    <property type="entry name" value="AMP-bd_C"/>
</dbReference>
<dbReference type="FunFam" id="3.40.50.980:FF:000001">
    <property type="entry name" value="Non-ribosomal peptide synthetase"/>
    <property type="match status" value="1"/>
</dbReference>
<protein>
    <submittedName>
        <fullName evidence="6 7">Peptide synthetase</fullName>
    </submittedName>
</protein>
<comment type="cofactor">
    <cofactor evidence="1">
        <name>pantetheine 4'-phosphate</name>
        <dbReference type="ChEBI" id="CHEBI:47942"/>
    </cofactor>
</comment>
<dbReference type="GO" id="GO:0031177">
    <property type="term" value="F:phosphopantetheine binding"/>
    <property type="evidence" value="ECO:0007669"/>
    <property type="project" value="InterPro"/>
</dbReference>
<evidence type="ECO:0000256" key="2">
    <source>
        <dbReference type="ARBA" id="ARBA00006432"/>
    </source>
</evidence>
<dbReference type="Gene3D" id="3.40.50.980">
    <property type="match status" value="2"/>
</dbReference>
<dbReference type="GO" id="GO:0043041">
    <property type="term" value="P:amino acid activation for nonribosomal peptide biosynthetic process"/>
    <property type="evidence" value="ECO:0007669"/>
    <property type="project" value="TreeGrafter"/>
</dbReference>
<dbReference type="Pfam" id="PF00501">
    <property type="entry name" value="AMP-binding"/>
    <property type="match status" value="1"/>
</dbReference>
<dbReference type="InterPro" id="IPR006162">
    <property type="entry name" value="Ppantetheine_attach_site"/>
</dbReference>
<dbReference type="InterPro" id="IPR020845">
    <property type="entry name" value="AMP-binding_CS"/>
</dbReference>
<organism evidence="7">
    <name type="scientific">Streptomyces coeruleorubidus</name>
    <dbReference type="NCBI Taxonomy" id="116188"/>
    <lineage>
        <taxon>Bacteria</taxon>
        <taxon>Bacillati</taxon>
        <taxon>Actinomycetota</taxon>
        <taxon>Actinomycetes</taxon>
        <taxon>Kitasatosporales</taxon>
        <taxon>Streptomycetaceae</taxon>
        <taxon>Streptomyces</taxon>
    </lineage>
</organism>
<dbReference type="Pfam" id="PF00550">
    <property type="entry name" value="PP-binding"/>
    <property type="match status" value="1"/>
</dbReference>
<dbReference type="SUPFAM" id="SSF52777">
    <property type="entry name" value="CoA-dependent acyltransferases"/>
    <property type="match status" value="1"/>
</dbReference>
<dbReference type="GO" id="GO:0003824">
    <property type="term" value="F:catalytic activity"/>
    <property type="evidence" value="ECO:0007669"/>
    <property type="project" value="InterPro"/>
</dbReference>
<evidence type="ECO:0000259" key="5">
    <source>
        <dbReference type="PROSITE" id="PS50075"/>
    </source>
</evidence>
<dbReference type="CDD" id="cd12117">
    <property type="entry name" value="A_NRPS_Srf_like"/>
    <property type="match status" value="1"/>
</dbReference>
<dbReference type="PROSITE" id="PS00012">
    <property type="entry name" value="PHOSPHOPANTETHEINE"/>
    <property type="match status" value="1"/>
</dbReference>
<evidence type="ECO:0000256" key="3">
    <source>
        <dbReference type="ARBA" id="ARBA00022450"/>
    </source>
</evidence>
<dbReference type="GO" id="GO:0005737">
    <property type="term" value="C:cytoplasm"/>
    <property type="evidence" value="ECO:0007669"/>
    <property type="project" value="TreeGrafter"/>
</dbReference>
<proteinExistence type="inferred from homology"/>
<dbReference type="InterPro" id="IPR009081">
    <property type="entry name" value="PP-bd_ACP"/>
</dbReference>
<evidence type="ECO:0000256" key="4">
    <source>
        <dbReference type="ARBA" id="ARBA00022553"/>
    </source>
</evidence>
<evidence type="ECO:0000313" key="6">
    <source>
        <dbReference type="EMBL" id="ADN26248.1"/>
    </source>
</evidence>
<dbReference type="InterPro" id="IPR000873">
    <property type="entry name" value="AMP-dep_synth/lig_dom"/>
</dbReference>
<dbReference type="Gene3D" id="3.30.300.30">
    <property type="match status" value="1"/>
</dbReference>
<evidence type="ECO:0000256" key="1">
    <source>
        <dbReference type="ARBA" id="ARBA00001957"/>
    </source>
</evidence>
<sequence>MSTTDDAALLTEHCSRTLASLPNELALPTDRPRPAHASSVMELHRFEVAPETHGAILTAAEEARATMSTVVCAAVAALLTRLGAGADIPIAAPAAARPGDPQGEAADFLAHHLVLRLDTSGDPSLRELVEQTREADRAARAMHDVPVERLAEVVDLAQYAGRSSLVQVSVLVNDEATPGIGSTVPSRFDLSIALTERQKDDQGPAGVVGEIAYNADLFDRETAASLAERLVRLLTAYAAEPDTALSRVELLSGQERKGLLEASSGAECAVGEHTLVELFETRVLATPDVVAVVCGEVSLTFAELNSRANTLANRLVGAGIRPEEPVALLMDRSAQLIVAVLATLKAGGCYLPLHLAHPAERMLGIMAAADVRILLTDAAHADHEAAQAAAEAVLVTEDGADSADGVVTGNLDRKPLPEQAAYILYTSGSTGVPKGILVSHQSAVCLALDSSMKDTALERMLVQSPLAFDPSTGEIWSPLLRKGQLVIAPPGDLDAQGMKELIARHGVTGAIFSGGLFRMLVDDSADVFAGMHDVYTGGEVLSPVALRKALEAAPGLVVRPQYGPTEATLAVTYHCLERAEQVPGDVPIGRPMDNRRVYVLDEHLNPVPPGTVGELYLGGAGLARCYFGNPALTAERFVPDPFHGVGTRMYRSGDLGRWTRDGLLMFVGRTDDQVKVRGYRIELGEIETVLARQEVVRKAAVIVRQDQPGDERLVAYVVPSAGRALDPAALAEQVRRTLPEYMVPSAFVALSELPLTPNGKLDRTALPVPDYGGGAGRGPRTAGEERLCDMYAEILGLERVSVDEGFFTLGGDSLLAARLRSRIRADLGVNLKAQVLVRNPTVAELAAML</sequence>
<dbReference type="FunFam" id="1.10.1200.10:FF:000005">
    <property type="entry name" value="Nonribosomal peptide synthetase 1"/>
    <property type="match status" value="1"/>
</dbReference>
<dbReference type="InterPro" id="IPR001242">
    <property type="entry name" value="Condensation_dom"/>
</dbReference>
<dbReference type="Gene3D" id="3.40.50.1820">
    <property type="entry name" value="alpha/beta hydrolase"/>
    <property type="match status" value="1"/>
</dbReference>
<dbReference type="PANTHER" id="PTHR45527:SF1">
    <property type="entry name" value="FATTY ACID SYNTHASE"/>
    <property type="match status" value="1"/>
</dbReference>
<evidence type="ECO:0000313" key="7">
    <source>
        <dbReference type="EMBL" id="ADN65345.1"/>
    </source>
</evidence>
<gene>
    <name evidence="7" type="primary">pac12</name>
    <name evidence="6" type="synonym">pacL</name>
</gene>
<dbReference type="GO" id="GO:0017000">
    <property type="term" value="P:antibiotic biosynthetic process"/>
    <property type="evidence" value="ECO:0007669"/>
    <property type="project" value="UniProtKB-ARBA"/>
</dbReference>
<dbReference type="PROSITE" id="PS50075">
    <property type="entry name" value="CARRIER"/>
    <property type="match status" value="1"/>
</dbReference>
<dbReference type="PROSITE" id="PS00455">
    <property type="entry name" value="AMP_BINDING"/>
    <property type="match status" value="1"/>
</dbReference>
<feature type="domain" description="Carrier" evidence="5">
    <location>
        <begin position="778"/>
        <end position="849"/>
    </location>
</feature>
<keyword evidence="4" id="KW-0597">Phosphoprotein</keyword>
<dbReference type="AlphaFoldDB" id="E2EKP4"/>
<dbReference type="InterPro" id="IPR010071">
    <property type="entry name" value="AA_adenyl_dom"/>
</dbReference>
<dbReference type="FunFam" id="3.30.300.30:FF:000010">
    <property type="entry name" value="Enterobactin synthetase component F"/>
    <property type="match status" value="1"/>
</dbReference>
<dbReference type="SUPFAM" id="SSF56801">
    <property type="entry name" value="Acetyl-CoA synthetase-like"/>
    <property type="match status" value="1"/>
</dbReference>
<dbReference type="Gene3D" id="3.30.559.30">
    <property type="entry name" value="Nonribosomal peptide synthetase, condensation domain"/>
    <property type="match status" value="1"/>
</dbReference>
<dbReference type="InterPro" id="IPR036736">
    <property type="entry name" value="ACP-like_sf"/>
</dbReference>
<reference evidence="7" key="2">
    <citation type="submission" date="2010-02" db="EMBL/GenBank/DDBJ databases">
        <title>Pacidamycin Biosynthesis: Identification and Heterologous Expression of the First Uridyl Peptide Antibiotic Biosynthetic Gene Cluster.</title>
        <authorList>
            <person name="Rackham E.J."/>
            <person name="Gruschow S."/>
            <person name="Ragab A."/>
            <person name="Dickens S."/>
            <person name="Goss R.J.M."/>
        </authorList>
    </citation>
    <scope>NUCLEOTIDE SEQUENCE</scope>
    <source>
        <strain evidence="7">AB1183F-64</strain>
    </source>
</reference>
<comment type="similarity">
    <text evidence="2">Belongs to the ATP-dependent AMP-binding enzyme family.</text>
</comment>
<accession>E2EKP4</accession>
<keyword evidence="3" id="KW-0596">Phosphopantetheine</keyword>
<dbReference type="EMBL" id="HM855229">
    <property type="protein sequence ID" value="ADN26248.1"/>
    <property type="molecule type" value="Genomic_DNA"/>
</dbReference>
<dbReference type="Pfam" id="PF13193">
    <property type="entry name" value="AMP-binding_C"/>
    <property type="match status" value="1"/>
</dbReference>
<reference evidence="6" key="1">
    <citation type="journal article" date="2010" name="Proc. Natl. Acad. Sci. U.S.A.">
        <title>Identification of the biosynthetic gene cluster for the pacidamycin group of peptidyl nucleoside antibiotics.</title>
        <authorList>
            <person name="Zhang W."/>
            <person name="Ostash B."/>
            <person name="Walsh C.T."/>
        </authorList>
    </citation>
    <scope>NUCLEOTIDE SEQUENCE</scope>
    <source>
        <strain evidence="6">NRRL 18370</strain>
    </source>
</reference>
<dbReference type="InterPro" id="IPR045851">
    <property type="entry name" value="AMP-bd_C_sf"/>
</dbReference>
<dbReference type="InterPro" id="IPR020806">
    <property type="entry name" value="PKS_PP-bd"/>
</dbReference>
<dbReference type="NCBIfam" id="TIGR01733">
    <property type="entry name" value="AA-adenyl-dom"/>
    <property type="match status" value="1"/>
</dbReference>